<feature type="transmembrane region" description="Helical" evidence="6">
    <location>
        <begin position="240"/>
        <end position="264"/>
    </location>
</feature>
<reference evidence="7 8" key="1">
    <citation type="journal article" date="2018" name="Mol. Ecol.">
        <title>The obligate alkalophilic soda-lake fungus Sodiomyces alkalinus has shifted to a protein diet.</title>
        <authorList>
            <person name="Grum-Grzhimaylo A.A."/>
            <person name="Falkoski D.L."/>
            <person name="van den Heuvel J."/>
            <person name="Valero-Jimenez C.A."/>
            <person name="Min B."/>
            <person name="Choi I.G."/>
            <person name="Lipzen A."/>
            <person name="Daum C.G."/>
            <person name="Aanen D.K."/>
            <person name="Tsang A."/>
            <person name="Henrissat B."/>
            <person name="Bilanenko E.N."/>
            <person name="de Vries R.P."/>
            <person name="van Kan J.A.L."/>
            <person name="Grigoriev I.V."/>
            <person name="Debets A.J.M."/>
        </authorList>
    </citation>
    <scope>NUCLEOTIDE SEQUENCE [LARGE SCALE GENOMIC DNA]</scope>
    <source>
        <strain evidence="7 8">F11</strain>
    </source>
</reference>
<feature type="region of interest" description="Disordered" evidence="5">
    <location>
        <begin position="1"/>
        <end position="43"/>
    </location>
</feature>
<name>A0A3N2PPC1_SODAK</name>
<evidence type="ECO:0000256" key="1">
    <source>
        <dbReference type="ARBA" id="ARBA00004141"/>
    </source>
</evidence>
<feature type="transmembrane region" description="Helical" evidence="6">
    <location>
        <begin position="72"/>
        <end position="90"/>
    </location>
</feature>
<organism evidence="7 8">
    <name type="scientific">Sodiomyces alkalinus (strain CBS 110278 / VKM F-3762 / F11)</name>
    <name type="common">Alkaliphilic filamentous fungus</name>
    <dbReference type="NCBI Taxonomy" id="1314773"/>
    <lineage>
        <taxon>Eukaryota</taxon>
        <taxon>Fungi</taxon>
        <taxon>Dikarya</taxon>
        <taxon>Ascomycota</taxon>
        <taxon>Pezizomycotina</taxon>
        <taxon>Sordariomycetes</taxon>
        <taxon>Hypocreomycetidae</taxon>
        <taxon>Glomerellales</taxon>
        <taxon>Plectosphaerellaceae</taxon>
        <taxon>Sodiomyces</taxon>
    </lineage>
</organism>
<feature type="transmembrane region" description="Helical" evidence="6">
    <location>
        <begin position="383"/>
        <end position="403"/>
    </location>
</feature>
<protein>
    <submittedName>
        <fullName evidence="7">Major facilitator superfamily domain-containing protein</fullName>
    </submittedName>
</protein>
<accession>A0A3N2PPC1</accession>
<evidence type="ECO:0000256" key="6">
    <source>
        <dbReference type="SAM" id="Phobius"/>
    </source>
</evidence>
<feature type="transmembrane region" description="Helical" evidence="6">
    <location>
        <begin position="322"/>
        <end position="343"/>
    </location>
</feature>
<feature type="transmembrane region" description="Helical" evidence="6">
    <location>
        <begin position="139"/>
        <end position="156"/>
    </location>
</feature>
<dbReference type="EMBL" id="ML119059">
    <property type="protein sequence ID" value="ROT36290.1"/>
    <property type="molecule type" value="Genomic_DNA"/>
</dbReference>
<dbReference type="GeneID" id="39580919"/>
<dbReference type="InterPro" id="IPR036259">
    <property type="entry name" value="MFS_trans_sf"/>
</dbReference>
<feature type="compositionally biased region" description="Polar residues" evidence="5">
    <location>
        <begin position="1"/>
        <end position="11"/>
    </location>
</feature>
<keyword evidence="4 6" id="KW-0472">Membrane</keyword>
<evidence type="ECO:0000256" key="3">
    <source>
        <dbReference type="ARBA" id="ARBA00022989"/>
    </source>
</evidence>
<gene>
    <name evidence="7" type="ORF">SODALDRAFT_335381</name>
</gene>
<keyword evidence="2 6" id="KW-0812">Transmembrane</keyword>
<evidence type="ECO:0000313" key="7">
    <source>
        <dbReference type="EMBL" id="ROT36290.1"/>
    </source>
</evidence>
<feature type="transmembrane region" description="Helical" evidence="6">
    <location>
        <begin position="208"/>
        <end position="228"/>
    </location>
</feature>
<evidence type="ECO:0000256" key="4">
    <source>
        <dbReference type="ARBA" id="ARBA00023136"/>
    </source>
</evidence>
<dbReference type="InterPro" id="IPR011701">
    <property type="entry name" value="MFS"/>
</dbReference>
<sequence length="499" mass="53222">MSSPNDNNGGAINTEPPLDERKGEGQVETGATAKTPSQGANMKVDDVDAQRDNGVAEDQTSAVQYRTYRRRWFGLVQLTLLNIIVSWGWLTFAPVASNAASFYNIHETSINWLSTAFLFSFVVASPVVLHVLHRGPKPAIITSAGLILVGNWIRYAGSYSSSPSGGHFAAVMVGQILIGLAQPFVLAAPTRYSDLWFTDRGRVAATALASLANPFGAALGQLIVPFWVERPSQMSRGVLYVSIISTVLSLPAFFIPAAPPTPVAPSSTTAKIPLLPSLRQASRSLEVYLILIPFAVYVGLFNSCSSLLNQMLTPYGLDDEQAGLGGAVLILAGLVAAALTAPLLDRTKAFVAAIRAAVPLIALCYLVFLWMPQTRDVPGPYAVLAFLGAASFSLVPVALEFLVELSHPVGPEVTSVVAWSAGQLLGGCFIVISDALRAGDDASPPRHMRDALVFQAVLAMLVMPLPLCLGLFGRSHKVSLKRIRSDEPGMHQLSSNMTD</sequence>
<dbReference type="AlphaFoldDB" id="A0A3N2PPC1"/>
<dbReference type="Proteomes" id="UP000272025">
    <property type="component" value="Unassembled WGS sequence"/>
</dbReference>
<keyword evidence="8" id="KW-1185">Reference proteome</keyword>
<feature type="transmembrane region" description="Helical" evidence="6">
    <location>
        <begin position="168"/>
        <end position="187"/>
    </location>
</feature>
<dbReference type="Gene3D" id="1.20.1250.20">
    <property type="entry name" value="MFS general substrate transporter like domains"/>
    <property type="match status" value="1"/>
</dbReference>
<dbReference type="RefSeq" id="XP_028464096.1">
    <property type="nucleotide sequence ID" value="XM_028612441.1"/>
</dbReference>
<evidence type="ECO:0000256" key="2">
    <source>
        <dbReference type="ARBA" id="ARBA00022692"/>
    </source>
</evidence>
<feature type="transmembrane region" description="Helical" evidence="6">
    <location>
        <begin position="110"/>
        <end position="132"/>
    </location>
</feature>
<dbReference type="GO" id="GO:0022857">
    <property type="term" value="F:transmembrane transporter activity"/>
    <property type="evidence" value="ECO:0007669"/>
    <property type="project" value="InterPro"/>
</dbReference>
<comment type="subcellular location">
    <subcellularLocation>
        <location evidence="1">Membrane</location>
        <topology evidence="1">Multi-pass membrane protein</topology>
    </subcellularLocation>
</comment>
<dbReference type="PANTHER" id="PTHR10924:SF6">
    <property type="entry name" value="SOLUTE CARRIER FAMILY 49 MEMBER A3"/>
    <property type="match status" value="1"/>
</dbReference>
<feature type="transmembrane region" description="Helical" evidence="6">
    <location>
        <begin position="452"/>
        <end position="472"/>
    </location>
</feature>
<keyword evidence="3 6" id="KW-1133">Transmembrane helix</keyword>
<dbReference type="PANTHER" id="PTHR10924">
    <property type="entry name" value="MAJOR FACILITATOR SUPERFAMILY PROTEIN-RELATED"/>
    <property type="match status" value="1"/>
</dbReference>
<dbReference type="SUPFAM" id="SSF103473">
    <property type="entry name" value="MFS general substrate transporter"/>
    <property type="match status" value="1"/>
</dbReference>
<dbReference type="InterPro" id="IPR049680">
    <property type="entry name" value="FLVCR1-2_SLC49-like"/>
</dbReference>
<dbReference type="OrthoDB" id="422206at2759"/>
<feature type="transmembrane region" description="Helical" evidence="6">
    <location>
        <begin position="350"/>
        <end position="371"/>
    </location>
</feature>
<feature type="transmembrane region" description="Helical" evidence="6">
    <location>
        <begin position="415"/>
        <end position="432"/>
    </location>
</feature>
<feature type="transmembrane region" description="Helical" evidence="6">
    <location>
        <begin position="285"/>
        <end position="302"/>
    </location>
</feature>
<dbReference type="Pfam" id="PF07690">
    <property type="entry name" value="MFS_1"/>
    <property type="match status" value="1"/>
</dbReference>
<proteinExistence type="predicted"/>
<evidence type="ECO:0000313" key="8">
    <source>
        <dbReference type="Proteomes" id="UP000272025"/>
    </source>
</evidence>
<dbReference type="GO" id="GO:0016020">
    <property type="term" value="C:membrane"/>
    <property type="evidence" value="ECO:0007669"/>
    <property type="project" value="UniProtKB-SubCell"/>
</dbReference>
<dbReference type="STRING" id="1314773.A0A3N2PPC1"/>
<evidence type="ECO:0000256" key="5">
    <source>
        <dbReference type="SAM" id="MobiDB-lite"/>
    </source>
</evidence>